<keyword evidence="4" id="KW-1185">Reference proteome</keyword>
<dbReference type="PANTHER" id="PTHR43539">
    <property type="entry name" value="FLAVIN-BINDING MONOOXYGENASE-LIKE PROTEIN (AFU_ORTHOLOGUE AFUA_4G09220)"/>
    <property type="match status" value="1"/>
</dbReference>
<proteinExistence type="predicted"/>
<dbReference type="InterPro" id="IPR036188">
    <property type="entry name" value="FAD/NAD-bd_sf"/>
</dbReference>
<evidence type="ECO:0000256" key="1">
    <source>
        <dbReference type="ARBA" id="ARBA00023002"/>
    </source>
</evidence>
<comment type="caution">
    <text evidence="3">The sequence shown here is derived from an EMBL/GenBank/DDBJ whole genome shotgun (WGS) entry which is preliminary data.</text>
</comment>
<protein>
    <recommendedName>
        <fullName evidence="2">FAD/NAD(P)-binding domain-containing protein</fullName>
    </recommendedName>
</protein>
<reference evidence="3" key="1">
    <citation type="submission" date="2021-01" db="EMBL/GenBank/DDBJ databases">
        <title>Whole genome shotgun sequence of Actinocatenispora rupis NBRC 107355.</title>
        <authorList>
            <person name="Komaki H."/>
            <person name="Tamura T."/>
        </authorList>
    </citation>
    <scope>NUCLEOTIDE SEQUENCE</scope>
    <source>
        <strain evidence="3">NBRC 107355</strain>
    </source>
</reference>
<dbReference type="Pfam" id="PF07992">
    <property type="entry name" value="Pyr_redox_2"/>
    <property type="match status" value="1"/>
</dbReference>
<dbReference type="PRINTS" id="PR00411">
    <property type="entry name" value="PNDRDTASEI"/>
</dbReference>
<dbReference type="PRINTS" id="PR00368">
    <property type="entry name" value="FADPNR"/>
</dbReference>
<evidence type="ECO:0000259" key="2">
    <source>
        <dbReference type="Pfam" id="PF07992"/>
    </source>
</evidence>
<dbReference type="EMBL" id="BOMB01000015">
    <property type="protein sequence ID" value="GID11928.1"/>
    <property type="molecule type" value="Genomic_DNA"/>
</dbReference>
<dbReference type="PANTHER" id="PTHR43539:SF91">
    <property type="entry name" value="FAD-DEPENDENT URATE HYDROXYLASE"/>
    <property type="match status" value="1"/>
</dbReference>
<dbReference type="InterPro" id="IPR023753">
    <property type="entry name" value="FAD/NAD-binding_dom"/>
</dbReference>
<organism evidence="3 4">
    <name type="scientific">Actinocatenispora rupis</name>
    <dbReference type="NCBI Taxonomy" id="519421"/>
    <lineage>
        <taxon>Bacteria</taxon>
        <taxon>Bacillati</taxon>
        <taxon>Actinomycetota</taxon>
        <taxon>Actinomycetes</taxon>
        <taxon>Micromonosporales</taxon>
        <taxon>Micromonosporaceae</taxon>
        <taxon>Actinocatenispora</taxon>
    </lineage>
</organism>
<dbReference type="GO" id="GO:0050660">
    <property type="term" value="F:flavin adenine dinucleotide binding"/>
    <property type="evidence" value="ECO:0007669"/>
    <property type="project" value="TreeGrafter"/>
</dbReference>
<evidence type="ECO:0000313" key="3">
    <source>
        <dbReference type="EMBL" id="GID11928.1"/>
    </source>
</evidence>
<dbReference type="RefSeq" id="WP_203657915.1">
    <property type="nucleotide sequence ID" value="NZ_BAAAZM010000005.1"/>
</dbReference>
<evidence type="ECO:0000313" key="4">
    <source>
        <dbReference type="Proteomes" id="UP000612808"/>
    </source>
</evidence>
<dbReference type="Proteomes" id="UP000612808">
    <property type="component" value="Unassembled WGS sequence"/>
</dbReference>
<dbReference type="SUPFAM" id="SSF51905">
    <property type="entry name" value="FAD/NAD(P)-binding domain"/>
    <property type="match status" value="1"/>
</dbReference>
<feature type="domain" description="FAD/NAD(P)-binding" evidence="2">
    <location>
        <begin position="6"/>
        <end position="206"/>
    </location>
</feature>
<name>A0A8J3JBT6_9ACTN</name>
<accession>A0A8J3JBT6</accession>
<keyword evidence="1" id="KW-0560">Oxidoreductase</keyword>
<dbReference type="GO" id="GO:0004497">
    <property type="term" value="F:monooxygenase activity"/>
    <property type="evidence" value="ECO:0007669"/>
    <property type="project" value="TreeGrafter"/>
</dbReference>
<dbReference type="InterPro" id="IPR050982">
    <property type="entry name" value="Auxin_biosynth/cation_transpt"/>
</dbReference>
<sequence>MSEYTDVAIIGAGPHGLAAAAHLRRAGVECTVYGKPMSFWRGSMPKGMMLRSNWTATCIAEYEGPLSLDGYCAATGRTLTTPVPLDTFVEYGTWVQQQVAPDVDERVVTKVEPASVGFRLTFADGTAIRARRVVVATGIADFVHRPGYTEGLPAELASHTADHQDLGVFGGRSVLVVGGGQSALESAALLHEAGAEVSVAARSDHLNWLHGGKYHRMLGRFAKLVYAPTDVGPMGMSRIVAVPDLFRRLPRQVQDPMAARSIRPAGAAWLRPRLTDVSVEIDRRVRSATPDGDRLRVDFTDGAALVVDHLLCGTGYRVDVARYPFLDGTIVRRIRRVNGYPLLRPGMESTVPGLHFLGAPAARSFGPIMRFVAGGWYGARSLTRAVADGDHRRRTPVPQGAVS</sequence>
<dbReference type="AlphaFoldDB" id="A0A8J3JBT6"/>
<gene>
    <name evidence="3" type="ORF">Aru02nite_28170</name>
</gene>
<dbReference type="Gene3D" id="3.50.50.60">
    <property type="entry name" value="FAD/NAD(P)-binding domain"/>
    <property type="match status" value="1"/>
</dbReference>